<name>A0ABP0IHE1_9DINO</name>
<dbReference type="Proteomes" id="UP001642484">
    <property type="component" value="Unassembled WGS sequence"/>
</dbReference>
<reference evidence="2 3" key="1">
    <citation type="submission" date="2024-02" db="EMBL/GenBank/DDBJ databases">
        <authorList>
            <person name="Chen Y."/>
            <person name="Shah S."/>
            <person name="Dougan E. K."/>
            <person name="Thang M."/>
            <person name="Chan C."/>
        </authorList>
    </citation>
    <scope>NUCLEOTIDE SEQUENCE [LARGE SCALE GENOMIC DNA]</scope>
</reference>
<organism evidence="2 3">
    <name type="scientific">Durusdinium trenchii</name>
    <dbReference type="NCBI Taxonomy" id="1381693"/>
    <lineage>
        <taxon>Eukaryota</taxon>
        <taxon>Sar</taxon>
        <taxon>Alveolata</taxon>
        <taxon>Dinophyceae</taxon>
        <taxon>Suessiales</taxon>
        <taxon>Symbiodiniaceae</taxon>
        <taxon>Durusdinium</taxon>
    </lineage>
</organism>
<feature type="region of interest" description="Disordered" evidence="1">
    <location>
        <begin position="1"/>
        <end position="50"/>
    </location>
</feature>
<evidence type="ECO:0000313" key="2">
    <source>
        <dbReference type="EMBL" id="CAK9000773.1"/>
    </source>
</evidence>
<comment type="caution">
    <text evidence="2">The sequence shown here is derived from an EMBL/GenBank/DDBJ whole genome shotgun (WGS) entry which is preliminary data.</text>
</comment>
<accession>A0ABP0IHE1</accession>
<keyword evidence="3" id="KW-1185">Reference proteome</keyword>
<dbReference type="EMBL" id="CAXAMN010002674">
    <property type="protein sequence ID" value="CAK9000773.1"/>
    <property type="molecule type" value="Genomic_DNA"/>
</dbReference>
<evidence type="ECO:0000256" key="1">
    <source>
        <dbReference type="SAM" id="MobiDB-lite"/>
    </source>
</evidence>
<gene>
    <name evidence="2" type="ORF">CCMP2556_LOCUS6199</name>
</gene>
<sequence>MLAPSQDSAGASARSPLPSKKPRPTLRPHTAPAVVKAREAALPKRETRPPEFASLLVDAFSSGKTSATQ</sequence>
<protein>
    <submittedName>
        <fullName evidence="2">Uncharacterized protein</fullName>
    </submittedName>
</protein>
<feature type="compositionally biased region" description="Basic and acidic residues" evidence="1">
    <location>
        <begin position="36"/>
        <end position="49"/>
    </location>
</feature>
<evidence type="ECO:0000313" key="3">
    <source>
        <dbReference type="Proteomes" id="UP001642484"/>
    </source>
</evidence>
<feature type="non-terminal residue" evidence="2">
    <location>
        <position position="69"/>
    </location>
</feature>
<proteinExistence type="predicted"/>